<keyword evidence="1" id="KW-1133">Transmembrane helix</keyword>
<organism evidence="2 3">
    <name type="scientific">Willisornis vidua</name>
    <name type="common">Xingu scale-backed antbird</name>
    <dbReference type="NCBI Taxonomy" id="1566151"/>
    <lineage>
        <taxon>Eukaryota</taxon>
        <taxon>Metazoa</taxon>
        <taxon>Chordata</taxon>
        <taxon>Craniata</taxon>
        <taxon>Vertebrata</taxon>
        <taxon>Euteleostomi</taxon>
        <taxon>Archelosauria</taxon>
        <taxon>Archosauria</taxon>
        <taxon>Dinosauria</taxon>
        <taxon>Saurischia</taxon>
        <taxon>Theropoda</taxon>
        <taxon>Coelurosauria</taxon>
        <taxon>Aves</taxon>
        <taxon>Neognathae</taxon>
        <taxon>Neoaves</taxon>
        <taxon>Telluraves</taxon>
        <taxon>Australaves</taxon>
        <taxon>Passeriformes</taxon>
        <taxon>Thamnophilidae</taxon>
        <taxon>Willisornis</taxon>
    </lineage>
</organism>
<sequence>MKKQLSQFQKQASSQHLHGQWLLLFMPSDIQAVTADLYDCAINQIRQLIWLKRNKAKESMEGDFLQRGFGCAQQYRPPDRHVETWKSSKSRSARLVKGLEKSNKALLEHKSYGERLRELGLFSLEKRRFRGDLITVCNYLKGSSSQAREDQHLETISSLSDLAPNSPFLVAFVLAGVALIFFTVVACIGLCFGSVLDNAATFSL</sequence>
<evidence type="ECO:0000256" key="1">
    <source>
        <dbReference type="SAM" id="Phobius"/>
    </source>
</evidence>
<keyword evidence="1" id="KW-0812">Transmembrane</keyword>
<reference evidence="2" key="1">
    <citation type="submission" date="2019-10" db="EMBL/GenBank/DDBJ databases">
        <authorList>
            <person name="Soares A.E.R."/>
            <person name="Aleixo A."/>
            <person name="Schneider P."/>
            <person name="Miyaki C.Y."/>
            <person name="Schneider M.P."/>
            <person name="Mello C."/>
            <person name="Vasconcelos A.T.R."/>
        </authorList>
    </citation>
    <scope>NUCLEOTIDE SEQUENCE</scope>
    <source>
        <tissue evidence="2">Muscle</tissue>
    </source>
</reference>
<dbReference type="Proteomes" id="UP001145742">
    <property type="component" value="Unassembled WGS sequence"/>
</dbReference>
<name>A0ABQ9DJ67_9PASS</name>
<feature type="transmembrane region" description="Helical" evidence="1">
    <location>
        <begin position="168"/>
        <end position="196"/>
    </location>
</feature>
<accession>A0ABQ9DJ67</accession>
<keyword evidence="3" id="KW-1185">Reference proteome</keyword>
<evidence type="ECO:0000313" key="2">
    <source>
        <dbReference type="EMBL" id="KAJ7420554.1"/>
    </source>
</evidence>
<proteinExistence type="predicted"/>
<evidence type="ECO:0000313" key="3">
    <source>
        <dbReference type="Proteomes" id="UP001145742"/>
    </source>
</evidence>
<gene>
    <name evidence="2" type="ORF">WISP_48125</name>
</gene>
<dbReference type="EMBL" id="WHWB01033315">
    <property type="protein sequence ID" value="KAJ7420554.1"/>
    <property type="molecule type" value="Genomic_DNA"/>
</dbReference>
<protein>
    <submittedName>
        <fullName evidence="2">Uncharacterized protein</fullName>
    </submittedName>
</protein>
<keyword evidence="1" id="KW-0472">Membrane</keyword>
<comment type="caution">
    <text evidence="2">The sequence shown here is derived from an EMBL/GenBank/DDBJ whole genome shotgun (WGS) entry which is preliminary data.</text>
</comment>